<dbReference type="AlphaFoldDB" id="A0A0X1KK64"/>
<dbReference type="Pfam" id="PF01850">
    <property type="entry name" value="PIN"/>
    <property type="match status" value="1"/>
</dbReference>
<evidence type="ECO:0000313" key="8">
    <source>
        <dbReference type="Proteomes" id="UP000062043"/>
    </source>
</evidence>
<proteinExistence type="inferred from homology"/>
<evidence type="ECO:0000256" key="3">
    <source>
        <dbReference type="ARBA" id="ARBA00022723"/>
    </source>
</evidence>
<dbReference type="CDD" id="cd18677">
    <property type="entry name" value="PIN_MjVapC2-VapC6_like"/>
    <property type="match status" value="1"/>
</dbReference>
<evidence type="ECO:0000256" key="4">
    <source>
        <dbReference type="ARBA" id="ARBA00022801"/>
    </source>
</evidence>
<comment type="similarity">
    <text evidence="5">Belongs to the PINc/VapC protein family.</text>
</comment>
<organism evidence="7 8">
    <name type="scientific">Thermococcus guaymasensis DSM 11113</name>
    <dbReference type="NCBI Taxonomy" id="1432656"/>
    <lineage>
        <taxon>Archaea</taxon>
        <taxon>Methanobacteriati</taxon>
        <taxon>Methanobacteriota</taxon>
        <taxon>Thermococci</taxon>
        <taxon>Thermococcales</taxon>
        <taxon>Thermococcaceae</taxon>
        <taxon>Thermococcus</taxon>
    </lineage>
</organism>
<name>A0A0X1KK64_9EURY</name>
<evidence type="ECO:0000259" key="6">
    <source>
        <dbReference type="SMART" id="SM00670"/>
    </source>
</evidence>
<dbReference type="PATRIC" id="fig|1432656.3.peg.994"/>
<dbReference type="InterPro" id="IPR029060">
    <property type="entry name" value="PIN-like_dom_sf"/>
</dbReference>
<evidence type="ECO:0000256" key="1">
    <source>
        <dbReference type="ARBA" id="ARBA00022649"/>
    </source>
</evidence>
<keyword evidence="1 5" id="KW-1277">Toxin-antitoxin system</keyword>
<dbReference type="GeneID" id="27135035"/>
<dbReference type="SUPFAM" id="SSF88723">
    <property type="entry name" value="PIN domain-like"/>
    <property type="match status" value="1"/>
</dbReference>
<dbReference type="GO" id="GO:0090729">
    <property type="term" value="F:toxin activity"/>
    <property type="evidence" value="ECO:0007669"/>
    <property type="project" value="UniProtKB-KW"/>
</dbReference>
<evidence type="ECO:0000313" key="7">
    <source>
        <dbReference type="EMBL" id="AJC71622.1"/>
    </source>
</evidence>
<keyword evidence="5" id="KW-0460">Magnesium</keyword>
<evidence type="ECO:0000256" key="2">
    <source>
        <dbReference type="ARBA" id="ARBA00022722"/>
    </source>
</evidence>
<accession>A0A0X1KK64</accession>
<dbReference type="InterPro" id="IPR022907">
    <property type="entry name" value="VapC_family"/>
</dbReference>
<dbReference type="SMART" id="SM00670">
    <property type="entry name" value="PINc"/>
    <property type="match status" value="1"/>
</dbReference>
<dbReference type="EC" id="3.1.-.-" evidence="5"/>
<dbReference type="OrthoDB" id="147997at2157"/>
<comment type="function">
    <text evidence="5">Toxic component of a toxin-antitoxin (TA) system. An RNase.</text>
</comment>
<keyword evidence="8" id="KW-1185">Reference proteome</keyword>
<comment type="cofactor">
    <cofactor evidence="5">
        <name>Mg(2+)</name>
        <dbReference type="ChEBI" id="CHEBI:18420"/>
    </cofactor>
</comment>
<dbReference type="Proteomes" id="UP000062043">
    <property type="component" value="Chromosome"/>
</dbReference>
<gene>
    <name evidence="5" type="primary">vapC</name>
    <name evidence="7" type="ORF">X802_05120</name>
</gene>
<reference evidence="7 8" key="1">
    <citation type="submission" date="2014-01" db="EMBL/GenBank/DDBJ databases">
        <title>Genome sequencing of Thermococcus guaymasensis.</title>
        <authorList>
            <person name="Zhang X."/>
            <person name="Alvare G."/>
            <person name="Fristensky B."/>
            <person name="Chen L."/>
            <person name="Suen T."/>
            <person name="Chen Q."/>
            <person name="Ma K."/>
        </authorList>
    </citation>
    <scope>NUCLEOTIDE SEQUENCE [LARGE SCALE GENOMIC DNA]</scope>
    <source>
        <strain evidence="7 8">DSM 11113</strain>
    </source>
</reference>
<keyword evidence="4 5" id="KW-0378">Hydrolase</keyword>
<dbReference type="HAMAP" id="MF_00265">
    <property type="entry name" value="VapC_Nob1"/>
    <property type="match status" value="1"/>
</dbReference>
<sequence length="153" mass="17247">MSRSEVFVDSSVFVGLHLGDPKAKELIKRAIEKGYTLITNPMVFSETAYKVMFTLAIQDGLKGVYDLKKHLKDYTFVYERVEKALEELSEAGFLKILPISENMIKLAAQIGNDYGLLPNDSLIAATCKEHGIELIMTFDSDFERVPFLKTFEG</sequence>
<dbReference type="GO" id="GO:0004540">
    <property type="term" value="F:RNA nuclease activity"/>
    <property type="evidence" value="ECO:0007669"/>
    <property type="project" value="InterPro"/>
</dbReference>
<dbReference type="Gene3D" id="3.40.50.1010">
    <property type="entry name" value="5'-nuclease"/>
    <property type="match status" value="1"/>
</dbReference>
<dbReference type="STRING" id="1432656.X802_05120"/>
<dbReference type="KEGG" id="tgy:X802_05120"/>
<feature type="binding site" evidence="5">
    <location>
        <position position="9"/>
    </location>
    <ligand>
        <name>Mg(2+)</name>
        <dbReference type="ChEBI" id="CHEBI:18420"/>
    </ligand>
</feature>
<dbReference type="InterPro" id="IPR002716">
    <property type="entry name" value="PIN_dom"/>
</dbReference>
<feature type="binding site" evidence="5">
    <location>
        <position position="120"/>
    </location>
    <ligand>
        <name>Mg(2+)</name>
        <dbReference type="ChEBI" id="CHEBI:18420"/>
    </ligand>
</feature>
<dbReference type="PANTHER" id="PTHR39677">
    <property type="entry name" value="RIBONUCLEASE VAPC6"/>
    <property type="match status" value="1"/>
</dbReference>
<keyword evidence="3 5" id="KW-0479">Metal-binding</keyword>
<dbReference type="EMBL" id="CP007140">
    <property type="protein sequence ID" value="AJC71622.1"/>
    <property type="molecule type" value="Genomic_DNA"/>
</dbReference>
<dbReference type="GO" id="GO:0016787">
    <property type="term" value="F:hydrolase activity"/>
    <property type="evidence" value="ECO:0007669"/>
    <property type="project" value="UniProtKB-KW"/>
</dbReference>
<dbReference type="RefSeq" id="WP_062371517.1">
    <property type="nucleotide sequence ID" value="NZ_CP007140.1"/>
</dbReference>
<evidence type="ECO:0000256" key="5">
    <source>
        <dbReference type="HAMAP-Rule" id="MF_00265"/>
    </source>
</evidence>
<protein>
    <recommendedName>
        <fullName evidence="5">Ribonuclease VapC</fullName>
        <shortName evidence="5">RNase VapC</shortName>
        <ecNumber evidence="5">3.1.-.-</ecNumber>
    </recommendedName>
    <alternativeName>
        <fullName evidence="5">Putative toxin VapC</fullName>
    </alternativeName>
</protein>
<dbReference type="GO" id="GO:0000287">
    <property type="term" value="F:magnesium ion binding"/>
    <property type="evidence" value="ECO:0007669"/>
    <property type="project" value="UniProtKB-UniRule"/>
</dbReference>
<feature type="domain" description="PIN" evidence="6">
    <location>
        <begin position="4"/>
        <end position="144"/>
    </location>
</feature>
<keyword evidence="2 5" id="KW-0540">Nuclease</keyword>
<keyword evidence="5" id="KW-0800">Toxin</keyword>
<dbReference type="PANTHER" id="PTHR39677:SF4">
    <property type="entry name" value="RIBONUCLEASE VAPC6"/>
    <property type="match status" value="1"/>
</dbReference>